<reference evidence="2" key="2">
    <citation type="submission" date="2020-04" db="EMBL/GenBank/DDBJ databases">
        <authorList>
            <consortium name="NCBI Genome Project"/>
        </authorList>
    </citation>
    <scope>NUCLEOTIDE SEQUENCE</scope>
    <source>
        <strain evidence="2">CBS 342.82</strain>
    </source>
</reference>
<name>A0A6J3M4E8_9PEZI</name>
<protein>
    <recommendedName>
        <fullName evidence="3">Orc1-like AAA ATPase domain-containing protein</fullName>
    </recommendedName>
</protein>
<gene>
    <name evidence="2" type="ORF">K489DRAFT_401341</name>
</gene>
<dbReference type="SUPFAM" id="SSF52540">
    <property type="entry name" value="P-loop containing nucleoside triphosphate hydrolases"/>
    <property type="match status" value="1"/>
</dbReference>
<accession>A0A6J3M4E8</accession>
<dbReference type="RefSeq" id="XP_033459819.1">
    <property type="nucleotide sequence ID" value="XM_033607019.1"/>
</dbReference>
<evidence type="ECO:0000313" key="2">
    <source>
        <dbReference type="RefSeq" id="XP_033459819.1"/>
    </source>
</evidence>
<organism evidence="2">
    <name type="scientific">Dissoconium aciculare CBS 342.82</name>
    <dbReference type="NCBI Taxonomy" id="1314786"/>
    <lineage>
        <taxon>Eukaryota</taxon>
        <taxon>Fungi</taxon>
        <taxon>Dikarya</taxon>
        <taxon>Ascomycota</taxon>
        <taxon>Pezizomycotina</taxon>
        <taxon>Dothideomycetes</taxon>
        <taxon>Dothideomycetidae</taxon>
        <taxon>Mycosphaerellales</taxon>
        <taxon>Dissoconiaceae</taxon>
        <taxon>Dissoconium</taxon>
    </lineage>
</organism>
<keyword evidence="1" id="KW-1185">Reference proteome</keyword>
<reference evidence="2" key="1">
    <citation type="submission" date="2020-01" db="EMBL/GenBank/DDBJ databases">
        <authorList>
            <consortium name="DOE Joint Genome Institute"/>
            <person name="Haridas S."/>
            <person name="Albert R."/>
            <person name="Binder M."/>
            <person name="Bloem J."/>
            <person name="Labutti K."/>
            <person name="Salamov A."/>
            <person name="Andreopoulos B."/>
            <person name="Baker S.E."/>
            <person name="Barry K."/>
            <person name="Bills G."/>
            <person name="Bluhm B.H."/>
            <person name="Cannon C."/>
            <person name="Castanera R."/>
            <person name="Culley D.E."/>
            <person name="Daum C."/>
            <person name="Ezra D."/>
            <person name="Gonzalez J.B."/>
            <person name="Henrissat B."/>
            <person name="Kuo A."/>
            <person name="Liang C."/>
            <person name="Lipzen A."/>
            <person name="Lutzoni F."/>
            <person name="Magnuson J."/>
            <person name="Mondo S."/>
            <person name="Nolan M."/>
            <person name="Ohm R."/>
            <person name="Pangilinan J."/>
            <person name="Park H.-J."/>
            <person name="Ramirez L."/>
            <person name="Alfaro M."/>
            <person name="Sun H."/>
            <person name="Tritt A."/>
            <person name="Yoshinaga Y."/>
            <person name="Zwiers L.-H."/>
            <person name="Turgeon B.G."/>
            <person name="Goodwin S.B."/>
            <person name="Spatafora J.W."/>
            <person name="Crous P.W."/>
            <person name="Grigoriev I.V."/>
        </authorList>
    </citation>
    <scope>NUCLEOTIDE SEQUENCE</scope>
    <source>
        <strain evidence="2">CBS 342.82</strain>
    </source>
</reference>
<proteinExistence type="predicted"/>
<dbReference type="InterPro" id="IPR027417">
    <property type="entry name" value="P-loop_NTPase"/>
</dbReference>
<dbReference type="AlphaFoldDB" id="A0A6J3M4E8"/>
<evidence type="ECO:0008006" key="3">
    <source>
        <dbReference type="Google" id="ProtNLM"/>
    </source>
</evidence>
<evidence type="ECO:0000313" key="1">
    <source>
        <dbReference type="Proteomes" id="UP000504637"/>
    </source>
</evidence>
<dbReference type="Proteomes" id="UP000504637">
    <property type="component" value="Unplaced"/>
</dbReference>
<reference evidence="2" key="3">
    <citation type="submission" date="2025-08" db="UniProtKB">
        <authorList>
            <consortium name="RefSeq"/>
        </authorList>
    </citation>
    <scope>IDENTIFICATION</scope>
    <source>
        <strain evidence="2">CBS 342.82</strain>
    </source>
</reference>
<dbReference type="OrthoDB" id="674604at2759"/>
<dbReference type="Gene3D" id="3.40.50.300">
    <property type="entry name" value="P-loop containing nucleotide triphosphate hydrolases"/>
    <property type="match status" value="1"/>
</dbReference>
<dbReference type="GeneID" id="54364819"/>
<sequence length="296" mass="32306">MNIRYGEGKERRRERLLHKVRKVQGTAAPGEYSLPLHLKGVPATDYFVARKQDMQHLADFFASPSQSPERQQRVFIVHGLGGMGKTQLCAEFVKTHADWSSAVLWLDGPSKDSLTDPTSGVQLSSNSAAVQVYLQAFKAYEETYPNMRIEIWRANYVLPGGKVSANFAVKVRPSADSQPCANDFTEASHWLGSVAVNPGSPIIDIIGDELEFDITDWGGNVVQRGCSFVGTGIYKPLATVAQELAGNLTCSGGYTVSCGRPSYNYATTCGSADVKTCGDVGKNCNPYFQLLAECRY</sequence>